<keyword evidence="6" id="KW-1185">Reference proteome</keyword>
<dbReference type="Proteomes" id="UP000051621">
    <property type="component" value="Unassembled WGS sequence"/>
</dbReference>
<gene>
    <name evidence="5" type="ORF">FC81_GL001507</name>
</gene>
<dbReference type="InterPro" id="IPR036388">
    <property type="entry name" value="WH-like_DNA-bd_sf"/>
</dbReference>
<dbReference type="AlphaFoldDB" id="A0A0R1M8S0"/>
<organism evidence="5 6">
    <name type="scientific">Liquorilactobacillus capillatus DSM 19910</name>
    <dbReference type="NCBI Taxonomy" id="1423731"/>
    <lineage>
        <taxon>Bacteria</taxon>
        <taxon>Bacillati</taxon>
        <taxon>Bacillota</taxon>
        <taxon>Bacilli</taxon>
        <taxon>Lactobacillales</taxon>
        <taxon>Lactobacillaceae</taxon>
        <taxon>Liquorilactobacillus</taxon>
    </lineage>
</organism>
<dbReference type="PATRIC" id="fig|1423731.3.peg.1548"/>
<evidence type="ECO:0000313" key="5">
    <source>
        <dbReference type="EMBL" id="KRL01362.1"/>
    </source>
</evidence>
<dbReference type="PANTHER" id="PTHR33204:SF37">
    <property type="entry name" value="HTH-TYPE TRANSCRIPTIONAL REGULATOR YODB"/>
    <property type="match status" value="1"/>
</dbReference>
<sequence length="118" mass="13716">MLYSGGDLMVKVISSYEQCPFFEKTFSILGRKWNGLIIDVLLTEGPQRFKDIASKVQKCSDRVLVERLKELEEAGLIQKKSLEDSCRSCYCLTESGQDLKDIMHKLHSWSKRWYDKDC</sequence>
<evidence type="ECO:0000256" key="2">
    <source>
        <dbReference type="ARBA" id="ARBA00023125"/>
    </source>
</evidence>
<dbReference type="SUPFAM" id="SSF46785">
    <property type="entry name" value="Winged helix' DNA-binding domain"/>
    <property type="match status" value="1"/>
</dbReference>
<feature type="domain" description="HTH hxlR-type" evidence="4">
    <location>
        <begin position="19"/>
        <end position="118"/>
    </location>
</feature>
<keyword evidence="2" id="KW-0238">DNA-binding</keyword>
<comment type="caution">
    <text evidence="5">The sequence shown here is derived from an EMBL/GenBank/DDBJ whole genome shotgun (WGS) entry which is preliminary data.</text>
</comment>
<dbReference type="PANTHER" id="PTHR33204">
    <property type="entry name" value="TRANSCRIPTIONAL REGULATOR, MARR FAMILY"/>
    <property type="match status" value="1"/>
</dbReference>
<proteinExistence type="predicted"/>
<dbReference type="InterPro" id="IPR002577">
    <property type="entry name" value="HTH_HxlR"/>
</dbReference>
<dbReference type="EMBL" id="AZEF01000027">
    <property type="protein sequence ID" value="KRL01362.1"/>
    <property type="molecule type" value="Genomic_DNA"/>
</dbReference>
<evidence type="ECO:0000256" key="1">
    <source>
        <dbReference type="ARBA" id="ARBA00023015"/>
    </source>
</evidence>
<protein>
    <recommendedName>
        <fullName evidence="4">HTH hxlR-type domain-containing protein</fullName>
    </recommendedName>
</protein>
<reference evidence="5 6" key="1">
    <citation type="journal article" date="2015" name="Genome Announc.">
        <title>Expanding the biotechnology potential of lactobacilli through comparative genomics of 213 strains and associated genera.</title>
        <authorList>
            <person name="Sun Z."/>
            <person name="Harris H.M."/>
            <person name="McCann A."/>
            <person name="Guo C."/>
            <person name="Argimon S."/>
            <person name="Zhang W."/>
            <person name="Yang X."/>
            <person name="Jeffery I.B."/>
            <person name="Cooney J.C."/>
            <person name="Kagawa T.F."/>
            <person name="Liu W."/>
            <person name="Song Y."/>
            <person name="Salvetti E."/>
            <person name="Wrobel A."/>
            <person name="Rasinkangas P."/>
            <person name="Parkhill J."/>
            <person name="Rea M.C."/>
            <person name="O'Sullivan O."/>
            <person name="Ritari J."/>
            <person name="Douillard F.P."/>
            <person name="Paul Ross R."/>
            <person name="Yang R."/>
            <person name="Briner A.E."/>
            <person name="Felis G.E."/>
            <person name="de Vos W.M."/>
            <person name="Barrangou R."/>
            <person name="Klaenhammer T.R."/>
            <person name="Caufield P.W."/>
            <person name="Cui Y."/>
            <person name="Zhang H."/>
            <person name="O'Toole P.W."/>
        </authorList>
    </citation>
    <scope>NUCLEOTIDE SEQUENCE [LARGE SCALE GENOMIC DNA]</scope>
    <source>
        <strain evidence="5 6">DSM 19910</strain>
    </source>
</reference>
<dbReference type="STRING" id="1423731.FC81_GL001507"/>
<dbReference type="GO" id="GO:0003677">
    <property type="term" value="F:DNA binding"/>
    <property type="evidence" value="ECO:0007669"/>
    <property type="project" value="UniProtKB-KW"/>
</dbReference>
<dbReference type="InterPro" id="IPR036390">
    <property type="entry name" value="WH_DNA-bd_sf"/>
</dbReference>
<accession>A0A0R1M8S0</accession>
<keyword evidence="1" id="KW-0805">Transcription regulation</keyword>
<dbReference type="Pfam" id="PF01638">
    <property type="entry name" value="HxlR"/>
    <property type="match status" value="1"/>
</dbReference>
<evidence type="ECO:0000256" key="3">
    <source>
        <dbReference type="ARBA" id="ARBA00023163"/>
    </source>
</evidence>
<name>A0A0R1M8S0_9LACO</name>
<evidence type="ECO:0000313" key="6">
    <source>
        <dbReference type="Proteomes" id="UP000051621"/>
    </source>
</evidence>
<dbReference type="Gene3D" id="1.10.10.10">
    <property type="entry name" value="Winged helix-like DNA-binding domain superfamily/Winged helix DNA-binding domain"/>
    <property type="match status" value="1"/>
</dbReference>
<keyword evidence="3" id="KW-0804">Transcription</keyword>
<evidence type="ECO:0000259" key="4">
    <source>
        <dbReference type="PROSITE" id="PS51118"/>
    </source>
</evidence>
<dbReference type="PROSITE" id="PS51118">
    <property type="entry name" value="HTH_HXLR"/>
    <property type="match status" value="1"/>
</dbReference>